<protein>
    <submittedName>
        <fullName evidence="1">Uncharacterized protein</fullName>
    </submittedName>
</protein>
<gene>
    <name evidence="1" type="ORF">EZS28_015726</name>
</gene>
<organism evidence="1 2">
    <name type="scientific">Streblomastix strix</name>
    <dbReference type="NCBI Taxonomy" id="222440"/>
    <lineage>
        <taxon>Eukaryota</taxon>
        <taxon>Metamonada</taxon>
        <taxon>Preaxostyla</taxon>
        <taxon>Oxymonadida</taxon>
        <taxon>Streblomastigidae</taxon>
        <taxon>Streblomastix</taxon>
    </lineage>
</organism>
<sequence length="141" mass="16456">MSEQHNKIAKCEEQDEESNILKLLQSIPKMLSDEAKIQKVNKIIEIIKQYGEDFEVQYITEEICNELLIQIDEGQTDIEKELLRIVSAIAELGVDTADNKSHNQFFDILENSNLIEWILYNINIYKKLHTGFLVIFPTTLW</sequence>
<comment type="caution">
    <text evidence="1">The sequence shown here is derived from an EMBL/GenBank/DDBJ whole genome shotgun (WGS) entry which is preliminary data.</text>
</comment>
<evidence type="ECO:0000313" key="1">
    <source>
        <dbReference type="EMBL" id="KAA6388746.1"/>
    </source>
</evidence>
<accession>A0A5J4W2J1</accession>
<evidence type="ECO:0000313" key="2">
    <source>
        <dbReference type="Proteomes" id="UP000324800"/>
    </source>
</evidence>
<name>A0A5J4W2J1_9EUKA</name>
<proteinExistence type="predicted"/>
<dbReference type="Proteomes" id="UP000324800">
    <property type="component" value="Unassembled WGS sequence"/>
</dbReference>
<dbReference type="AlphaFoldDB" id="A0A5J4W2J1"/>
<reference evidence="1 2" key="1">
    <citation type="submission" date="2019-03" db="EMBL/GenBank/DDBJ databases">
        <title>Single cell metagenomics reveals metabolic interactions within the superorganism composed of flagellate Streblomastix strix and complex community of Bacteroidetes bacteria on its surface.</title>
        <authorList>
            <person name="Treitli S.C."/>
            <person name="Kolisko M."/>
            <person name="Husnik F."/>
            <person name="Keeling P."/>
            <person name="Hampl V."/>
        </authorList>
    </citation>
    <scope>NUCLEOTIDE SEQUENCE [LARGE SCALE GENOMIC DNA]</scope>
    <source>
        <strain evidence="1">ST1C</strain>
    </source>
</reference>
<dbReference type="EMBL" id="SNRW01003861">
    <property type="protein sequence ID" value="KAA6388746.1"/>
    <property type="molecule type" value="Genomic_DNA"/>
</dbReference>